<accession>A0A840ECJ2</accession>
<evidence type="ECO:0000259" key="1">
    <source>
        <dbReference type="Pfam" id="PF07700"/>
    </source>
</evidence>
<dbReference type="EMBL" id="JACIFF010000005">
    <property type="protein sequence ID" value="MBB4079519.1"/>
    <property type="molecule type" value="Genomic_DNA"/>
</dbReference>
<proteinExistence type="predicted"/>
<dbReference type="Gene3D" id="3.90.1520.10">
    <property type="entry name" value="H-NOX domain"/>
    <property type="match status" value="1"/>
</dbReference>
<dbReference type="InterPro" id="IPR011644">
    <property type="entry name" value="Heme_NO-bd"/>
</dbReference>
<feature type="domain" description="Heme NO-binding" evidence="1">
    <location>
        <begin position="2"/>
        <end position="160"/>
    </location>
</feature>
<dbReference type="InterPro" id="IPR038158">
    <property type="entry name" value="H-NOX_domain_sf"/>
</dbReference>
<keyword evidence="3" id="KW-1185">Reference proteome</keyword>
<dbReference type="GO" id="GO:0020037">
    <property type="term" value="F:heme binding"/>
    <property type="evidence" value="ECO:0007669"/>
    <property type="project" value="InterPro"/>
</dbReference>
<dbReference type="SUPFAM" id="SSF111126">
    <property type="entry name" value="Ligand-binding domain in the NO signalling and Golgi transport"/>
    <property type="match status" value="1"/>
</dbReference>
<evidence type="ECO:0000313" key="2">
    <source>
        <dbReference type="EMBL" id="MBB4079519.1"/>
    </source>
</evidence>
<dbReference type="InterPro" id="IPR024096">
    <property type="entry name" value="NO_sig/Golgi_transp_ligand-bd"/>
</dbReference>
<organism evidence="2 3">
    <name type="scientific">Neolewinella aquimaris</name>
    <dbReference type="NCBI Taxonomy" id="1835722"/>
    <lineage>
        <taxon>Bacteria</taxon>
        <taxon>Pseudomonadati</taxon>
        <taxon>Bacteroidota</taxon>
        <taxon>Saprospiria</taxon>
        <taxon>Saprospirales</taxon>
        <taxon>Lewinellaceae</taxon>
        <taxon>Neolewinella</taxon>
    </lineage>
</organism>
<evidence type="ECO:0000313" key="3">
    <source>
        <dbReference type="Proteomes" id="UP000576209"/>
    </source>
</evidence>
<dbReference type="RefSeq" id="WP_183495769.1">
    <property type="nucleotide sequence ID" value="NZ_JACIFF010000005.1"/>
</dbReference>
<comment type="caution">
    <text evidence="2">The sequence shown here is derived from an EMBL/GenBank/DDBJ whole genome shotgun (WGS) entry which is preliminary data.</text>
</comment>
<gene>
    <name evidence="2" type="ORF">GGR28_002144</name>
</gene>
<reference evidence="2 3" key="1">
    <citation type="submission" date="2020-08" db="EMBL/GenBank/DDBJ databases">
        <title>Genomic Encyclopedia of Type Strains, Phase IV (KMG-IV): sequencing the most valuable type-strain genomes for metagenomic binning, comparative biology and taxonomic classification.</title>
        <authorList>
            <person name="Goeker M."/>
        </authorList>
    </citation>
    <scope>NUCLEOTIDE SEQUENCE [LARGE SCALE GENOMIC DNA]</scope>
    <source>
        <strain evidence="2 3">DSM 105137</strain>
    </source>
</reference>
<sequence>MKGIIFNILEAYLLENAGEEKLDHIIASAELSTRDPFVAPGTYPDEDFLKIVGQATEEFGWSHAEFFRHLGKFAFFKLAERYPGFVSPHRDPKEFLKTIDQVVHVEVRKLYTDTYLPTFTYREPSPRELVITYYSKRKMYDLMEGLIEGVATYFAVGIEQTHRIYTEDEIEYCDFYLNFLPDHEKRTSDN</sequence>
<dbReference type="AlphaFoldDB" id="A0A840ECJ2"/>
<dbReference type="Proteomes" id="UP000576209">
    <property type="component" value="Unassembled WGS sequence"/>
</dbReference>
<dbReference type="PANTHER" id="PTHR45655:SF13">
    <property type="entry name" value="SOLUBLE GUANYLATE CYCLASE GCY-32-RELATED"/>
    <property type="match status" value="1"/>
</dbReference>
<dbReference type="PANTHER" id="PTHR45655">
    <property type="entry name" value="GUANYLATE CYCLASE SOLUBLE SUBUNIT BETA-2"/>
    <property type="match status" value="1"/>
</dbReference>
<name>A0A840ECJ2_9BACT</name>
<dbReference type="Pfam" id="PF07700">
    <property type="entry name" value="HNOB"/>
    <property type="match status" value="1"/>
</dbReference>
<protein>
    <recommendedName>
        <fullName evidence="1">Heme NO-binding domain-containing protein</fullName>
    </recommendedName>
</protein>